<dbReference type="Proteomes" id="UP000001225">
    <property type="component" value="Chromosome"/>
</dbReference>
<dbReference type="AlphaFoldDB" id="A9ID91"/>
<evidence type="ECO:0000313" key="3">
    <source>
        <dbReference type="Proteomes" id="UP000001225"/>
    </source>
</evidence>
<feature type="region of interest" description="Disordered" evidence="1">
    <location>
        <begin position="105"/>
        <end position="133"/>
    </location>
</feature>
<reference evidence="2 3" key="1">
    <citation type="journal article" date="2008" name="BMC Genomics">
        <title>The missing link: Bordetella petrii is endowed with both the metabolic versatility of environmental bacteria and virulence traits of pathogenic Bordetellae.</title>
        <authorList>
            <person name="Gross R."/>
            <person name="Guzman C.A."/>
            <person name="Sebaihia M."/>
            <person name="Martins Dos Santos V.A."/>
            <person name="Pieper D.H."/>
            <person name="Koebnik R."/>
            <person name="Lechner M."/>
            <person name="Bartels D."/>
            <person name="Buhrmester J."/>
            <person name="Choudhuri J.V."/>
            <person name="Ebensen T."/>
            <person name="Gaigalat L."/>
            <person name="Herrmann S."/>
            <person name="Khachane A.N."/>
            <person name="Larisch C."/>
            <person name="Link S."/>
            <person name="Linke B."/>
            <person name="Meyer F."/>
            <person name="Mormann S."/>
            <person name="Nakunst D."/>
            <person name="Rueckert C."/>
            <person name="Schneiker-Bekel S."/>
            <person name="Schulze K."/>
            <person name="Vorhoelter F.J."/>
            <person name="Yevsa T."/>
            <person name="Engle J.T."/>
            <person name="Goldman W.E."/>
            <person name="Puehler A."/>
            <person name="Goebel U.B."/>
            <person name="Goesmann A."/>
            <person name="Bloecker H."/>
            <person name="Kaiser O."/>
            <person name="Martinez-Arias R."/>
        </authorList>
    </citation>
    <scope>NUCLEOTIDE SEQUENCE [LARGE SCALE GENOMIC DNA]</scope>
    <source>
        <strain evidence="3">ATCC BAA-461 / DSM 12804 / CCUG 43448 / CIP 107267 / Se-1111R</strain>
    </source>
</reference>
<organism evidence="2 3">
    <name type="scientific">Bordetella petrii (strain ATCC BAA-461 / DSM 12804 / CCUG 43448 / CIP 107267 / Se-1111R)</name>
    <dbReference type="NCBI Taxonomy" id="340100"/>
    <lineage>
        <taxon>Bacteria</taxon>
        <taxon>Pseudomonadati</taxon>
        <taxon>Pseudomonadota</taxon>
        <taxon>Betaproteobacteria</taxon>
        <taxon>Burkholderiales</taxon>
        <taxon>Alcaligenaceae</taxon>
        <taxon>Bordetella</taxon>
    </lineage>
</organism>
<protein>
    <submittedName>
        <fullName evidence="2">Tail fiber assembly protein</fullName>
    </submittedName>
</protein>
<dbReference type="KEGG" id="bpt:Bpet4430"/>
<accession>A9ID91</accession>
<dbReference type="STRING" id="94624.Bpet4430"/>
<evidence type="ECO:0000313" key="2">
    <source>
        <dbReference type="EMBL" id="CAP44781.1"/>
    </source>
</evidence>
<dbReference type="eggNOG" id="ENOG5033906">
    <property type="taxonomic scope" value="Bacteria"/>
</dbReference>
<gene>
    <name evidence="2" type="ordered locus">Bpet4430</name>
</gene>
<proteinExistence type="predicted"/>
<dbReference type="EMBL" id="AM902716">
    <property type="protein sequence ID" value="CAP44781.1"/>
    <property type="molecule type" value="Genomic_DNA"/>
</dbReference>
<name>A9ID91_BORPD</name>
<sequence length="133" mass="14255">MNTITVYQTDADGLFVHQAVAHEFSLQPGTYNVPFGALLAPPPALSEGEAALAVGESWLVVQDHRAERFYRTDSGQPYEFGVTMEVAGMAVRYPGWGEVPNWLTNEAPPAPGSTWVDGAWVAPEPDPESPAGA</sequence>
<evidence type="ECO:0000256" key="1">
    <source>
        <dbReference type="SAM" id="MobiDB-lite"/>
    </source>
</evidence>
<keyword evidence="3" id="KW-1185">Reference proteome</keyword>